<accession>A0A7J6Y6S8</accession>
<dbReference type="VEuPathDB" id="TriTrypDB:BCY84_13403"/>
<feature type="compositionally biased region" description="Basic and acidic residues" evidence="1">
    <location>
        <begin position="203"/>
        <end position="212"/>
    </location>
</feature>
<dbReference type="EMBL" id="JABDHM010000028">
    <property type="protein sequence ID" value="KAF5222292.1"/>
    <property type="molecule type" value="Genomic_DNA"/>
</dbReference>
<feature type="compositionally biased region" description="Low complexity" evidence="1">
    <location>
        <begin position="84"/>
        <end position="96"/>
    </location>
</feature>
<feature type="compositionally biased region" description="Basic and acidic residues" evidence="1">
    <location>
        <begin position="103"/>
        <end position="116"/>
    </location>
</feature>
<protein>
    <submittedName>
        <fullName evidence="2">Uncharacterized protein</fullName>
    </submittedName>
</protein>
<feature type="compositionally biased region" description="Basic and acidic residues" evidence="1">
    <location>
        <begin position="158"/>
        <end position="171"/>
    </location>
</feature>
<evidence type="ECO:0000313" key="3">
    <source>
        <dbReference type="Proteomes" id="UP000583944"/>
    </source>
</evidence>
<sequence length="279" mass="31325">MQSFARIRSDGALSIDLDKMADASPIFETTECEQQRQLQQYGKIATAPAAAAAAAATADCDFSSELRGICRRQGDFPFFGAADSVSPCPRRPSSVVTAEDFDAQEHVTQEEGRRLPQESTSQEVVDASPRHVTFVSSAGNLKEGSPQPQRSNDDDDGDHQRVQHDTLDRPCRANGGENRMQEEQEMMISPRGRRNAGKPTRLSQDERKELFERLAMPVRKSEEKKGETYLARDEMEKREKDKEGEGLQRCVFQWPVPSIPTLTLVDLERHNKLANYMHS</sequence>
<dbReference type="Proteomes" id="UP000583944">
    <property type="component" value="Unassembled WGS sequence"/>
</dbReference>
<evidence type="ECO:0000256" key="1">
    <source>
        <dbReference type="SAM" id="MobiDB-lite"/>
    </source>
</evidence>
<comment type="caution">
    <text evidence="2">The sequence shown here is derived from an EMBL/GenBank/DDBJ whole genome shotgun (WGS) entry which is preliminary data.</text>
</comment>
<proteinExistence type="predicted"/>
<dbReference type="VEuPathDB" id="TriTrypDB:ECC02_004573"/>
<dbReference type="AlphaFoldDB" id="A0A7J6Y6S8"/>
<organism evidence="2 3">
    <name type="scientific">Trypanosoma cruzi</name>
    <dbReference type="NCBI Taxonomy" id="5693"/>
    <lineage>
        <taxon>Eukaryota</taxon>
        <taxon>Discoba</taxon>
        <taxon>Euglenozoa</taxon>
        <taxon>Kinetoplastea</taxon>
        <taxon>Metakinetoplastina</taxon>
        <taxon>Trypanosomatida</taxon>
        <taxon>Trypanosomatidae</taxon>
        <taxon>Trypanosoma</taxon>
        <taxon>Schizotrypanum</taxon>
    </lineage>
</organism>
<feature type="compositionally biased region" description="Basic and acidic residues" evidence="1">
    <location>
        <begin position="219"/>
        <end position="245"/>
    </location>
</feature>
<name>A0A7J6Y6S8_TRYCR</name>
<feature type="region of interest" description="Disordered" evidence="1">
    <location>
        <begin position="82"/>
        <end position="245"/>
    </location>
</feature>
<reference evidence="2 3" key="1">
    <citation type="journal article" date="2019" name="Genome Biol. Evol.">
        <title>Nanopore Sequencing Significantly Improves Genome Assembly of the Protozoan Parasite Trypanosoma cruzi.</title>
        <authorList>
            <person name="Diaz-Viraque F."/>
            <person name="Pita S."/>
            <person name="Greif G."/>
            <person name="de Souza R.C.M."/>
            <person name="Iraola G."/>
            <person name="Robello C."/>
        </authorList>
    </citation>
    <scope>NUCLEOTIDE SEQUENCE [LARGE SCALE GENOMIC DNA]</scope>
    <source>
        <strain evidence="2 3">Berenice</strain>
    </source>
</reference>
<evidence type="ECO:0000313" key="2">
    <source>
        <dbReference type="EMBL" id="KAF5222292.1"/>
    </source>
</evidence>
<gene>
    <name evidence="2" type="ORF">ECC02_004573</name>
</gene>